<reference evidence="1" key="1">
    <citation type="submission" date="2020-10" db="EMBL/GenBank/DDBJ databases">
        <authorList>
            <person name="Kikuchi T."/>
        </authorList>
    </citation>
    <scope>NUCLEOTIDE SEQUENCE</scope>
    <source>
        <strain evidence="1">NKZ352</strain>
    </source>
</reference>
<protein>
    <submittedName>
        <fullName evidence="1">Uncharacterized protein</fullName>
    </submittedName>
</protein>
<organism evidence="1 2">
    <name type="scientific">Caenorhabditis auriculariae</name>
    <dbReference type="NCBI Taxonomy" id="2777116"/>
    <lineage>
        <taxon>Eukaryota</taxon>
        <taxon>Metazoa</taxon>
        <taxon>Ecdysozoa</taxon>
        <taxon>Nematoda</taxon>
        <taxon>Chromadorea</taxon>
        <taxon>Rhabditida</taxon>
        <taxon>Rhabditina</taxon>
        <taxon>Rhabditomorpha</taxon>
        <taxon>Rhabditoidea</taxon>
        <taxon>Rhabditidae</taxon>
        <taxon>Peloderinae</taxon>
        <taxon>Caenorhabditis</taxon>
    </lineage>
</organism>
<keyword evidence="2" id="KW-1185">Reference proteome</keyword>
<dbReference type="AlphaFoldDB" id="A0A8S1H5K2"/>
<proteinExistence type="predicted"/>
<comment type="caution">
    <text evidence="1">The sequence shown here is derived from an EMBL/GenBank/DDBJ whole genome shotgun (WGS) entry which is preliminary data.</text>
</comment>
<name>A0A8S1H5K2_9PELO</name>
<sequence length="79" mass="8920">MKSTHAPLNSPARKLEHSASLFFKENRWCSLARSVFLARVFKGAESSHCLKRRAFATQGRSGLFMRCRRHQAVGGQLDS</sequence>
<evidence type="ECO:0000313" key="1">
    <source>
        <dbReference type="EMBL" id="CAD6190685.1"/>
    </source>
</evidence>
<accession>A0A8S1H5K2</accession>
<dbReference type="EMBL" id="CAJGYM010000017">
    <property type="protein sequence ID" value="CAD6190685.1"/>
    <property type="molecule type" value="Genomic_DNA"/>
</dbReference>
<gene>
    <name evidence="1" type="ORF">CAUJ_LOCUS6604</name>
</gene>
<dbReference type="Proteomes" id="UP000835052">
    <property type="component" value="Unassembled WGS sequence"/>
</dbReference>
<evidence type="ECO:0000313" key="2">
    <source>
        <dbReference type="Proteomes" id="UP000835052"/>
    </source>
</evidence>